<dbReference type="RefSeq" id="WP_211558197.1">
    <property type="nucleotide sequence ID" value="NZ_JAGVRK010000001.1"/>
</dbReference>
<comment type="caution">
    <text evidence="5">The sequence shown here is derived from an EMBL/GenBank/DDBJ whole genome shotgun (WGS) entry which is preliminary data.</text>
</comment>
<dbReference type="InterPro" id="IPR036390">
    <property type="entry name" value="WH_DNA-bd_sf"/>
</dbReference>
<keyword evidence="1" id="KW-0805">Transcription regulation</keyword>
<accession>A0ABS5LF81</accession>
<dbReference type="InterPro" id="IPR039422">
    <property type="entry name" value="MarR/SlyA-like"/>
</dbReference>
<dbReference type="Proteomes" id="UP000682403">
    <property type="component" value="Unassembled WGS sequence"/>
</dbReference>
<dbReference type="PANTHER" id="PTHR33164:SF67">
    <property type="entry name" value="TRANSCRIPTIONAL REGULATOR, MARR FAMILY"/>
    <property type="match status" value="1"/>
</dbReference>
<dbReference type="PANTHER" id="PTHR33164">
    <property type="entry name" value="TRANSCRIPTIONAL REGULATOR, MARR FAMILY"/>
    <property type="match status" value="1"/>
</dbReference>
<keyword evidence="3" id="KW-0804">Transcription</keyword>
<dbReference type="SMART" id="SM00347">
    <property type="entry name" value="HTH_MARR"/>
    <property type="match status" value="1"/>
</dbReference>
<dbReference type="EMBL" id="JAGVRK010000001">
    <property type="protein sequence ID" value="MBS2969049.1"/>
    <property type="molecule type" value="Genomic_DNA"/>
</dbReference>
<sequence length="152" mass="17752">MEEEKIKAFIHRYEEVYFFAAKRVTAIVTEKVLDDITIEQYQILRYITIYPNCQATMLADMCGVNKSAISAMIERLVQKGLVERIRDEKDRRNVFLESTGKGRIVYEKGEQQIQKYVSSYLTELSEEEIDTFLTVFEKISASMAEKERGNEQ</sequence>
<evidence type="ECO:0000256" key="3">
    <source>
        <dbReference type="ARBA" id="ARBA00023163"/>
    </source>
</evidence>
<dbReference type="Gene3D" id="1.10.10.10">
    <property type="entry name" value="Winged helix-like DNA-binding domain superfamily/Winged helix DNA-binding domain"/>
    <property type="match status" value="1"/>
</dbReference>
<dbReference type="PROSITE" id="PS50995">
    <property type="entry name" value="HTH_MARR_2"/>
    <property type="match status" value="1"/>
</dbReference>
<evidence type="ECO:0000256" key="2">
    <source>
        <dbReference type="ARBA" id="ARBA00023125"/>
    </source>
</evidence>
<evidence type="ECO:0000313" key="5">
    <source>
        <dbReference type="EMBL" id="MBS2969049.1"/>
    </source>
</evidence>
<dbReference type="InterPro" id="IPR000835">
    <property type="entry name" value="HTH_MarR-typ"/>
</dbReference>
<evidence type="ECO:0000313" key="6">
    <source>
        <dbReference type="Proteomes" id="UP000682403"/>
    </source>
</evidence>
<dbReference type="InterPro" id="IPR023187">
    <property type="entry name" value="Tscrpt_reg_MarR-type_CS"/>
</dbReference>
<proteinExistence type="predicted"/>
<dbReference type="PROSITE" id="PS01117">
    <property type="entry name" value="HTH_MARR_1"/>
    <property type="match status" value="1"/>
</dbReference>
<keyword evidence="2" id="KW-0238">DNA-binding</keyword>
<dbReference type="SUPFAM" id="SSF46785">
    <property type="entry name" value="Winged helix' DNA-binding domain"/>
    <property type="match status" value="1"/>
</dbReference>
<dbReference type="Pfam" id="PF12802">
    <property type="entry name" value="MarR_2"/>
    <property type="match status" value="1"/>
</dbReference>
<protein>
    <submittedName>
        <fullName evidence="5">MarR family transcriptional regulator</fullName>
    </submittedName>
</protein>
<keyword evidence="6" id="KW-1185">Reference proteome</keyword>
<dbReference type="InterPro" id="IPR036388">
    <property type="entry name" value="WH-like_DNA-bd_sf"/>
</dbReference>
<reference evidence="5 6" key="1">
    <citation type="submission" date="2021-04" db="EMBL/GenBank/DDBJ databases">
        <title>Metabacillus sp. strain KIGAM252 whole genome sequence.</title>
        <authorList>
            <person name="Seo M.-J."/>
            <person name="Cho E.-S."/>
            <person name="Hwang C.Y."/>
            <person name="Yoon D.J."/>
        </authorList>
    </citation>
    <scope>NUCLEOTIDE SEQUENCE [LARGE SCALE GENOMIC DNA]</scope>
    <source>
        <strain evidence="5 6">KIGAM252</strain>
    </source>
</reference>
<name>A0ABS5LF81_9BACI</name>
<gene>
    <name evidence="5" type="ORF">J9317_09780</name>
</gene>
<evidence type="ECO:0000256" key="1">
    <source>
        <dbReference type="ARBA" id="ARBA00023015"/>
    </source>
</evidence>
<evidence type="ECO:0000259" key="4">
    <source>
        <dbReference type="PROSITE" id="PS50995"/>
    </source>
</evidence>
<dbReference type="PRINTS" id="PR00598">
    <property type="entry name" value="HTHMARR"/>
</dbReference>
<organism evidence="5 6">
    <name type="scientific">Metabacillus flavus</name>
    <dbReference type="NCBI Taxonomy" id="2823519"/>
    <lineage>
        <taxon>Bacteria</taxon>
        <taxon>Bacillati</taxon>
        <taxon>Bacillota</taxon>
        <taxon>Bacilli</taxon>
        <taxon>Bacillales</taxon>
        <taxon>Bacillaceae</taxon>
        <taxon>Metabacillus</taxon>
    </lineage>
</organism>
<feature type="domain" description="HTH marR-type" evidence="4">
    <location>
        <begin position="1"/>
        <end position="141"/>
    </location>
</feature>